<dbReference type="PANTHER" id="PTHR31008">
    <property type="entry name" value="COP1-INTERACTING PROTEIN-RELATED"/>
    <property type="match status" value="1"/>
</dbReference>
<evidence type="ECO:0000313" key="3">
    <source>
        <dbReference type="Proteomes" id="UP000015453"/>
    </source>
</evidence>
<feature type="region of interest" description="Disordered" evidence="1">
    <location>
        <begin position="81"/>
        <end position="108"/>
    </location>
</feature>
<dbReference type="OrthoDB" id="1687502at2759"/>
<keyword evidence="3" id="KW-1185">Reference proteome</keyword>
<name>S8DI49_9LAMI</name>
<evidence type="ECO:0000256" key="1">
    <source>
        <dbReference type="SAM" id="MobiDB-lite"/>
    </source>
</evidence>
<feature type="region of interest" description="Disordered" evidence="1">
    <location>
        <begin position="130"/>
        <end position="251"/>
    </location>
</feature>
<dbReference type="Proteomes" id="UP000015453">
    <property type="component" value="Unassembled WGS sequence"/>
</dbReference>
<sequence length="287" mass="31731">PFCFQAESSDPSKNELLRAMDLRLSALRRELTAAFDQAVGARYSVEDLIDVQKFSDNFGSGDLSGLLLKYIELRQRSQAVGSISSSTSSEAENIEREENRGPTVELSSSELLAASPAIVERQSLTEIERYSLSSEGEEQPSVERSRTLTRYQSPRRSASPMRRIQIGRSGSRRSTAIAIKSLNYFPARDRPSTTRDASSDSGDEESERPVQKSENSVKRISVRDAIHMFESKQKDQTVDVPKMKPSVNATIGSNNKSVLRRWSSGVVEDISGSSLDAAIEASEKDDE</sequence>
<feature type="non-terminal residue" evidence="2">
    <location>
        <position position="1"/>
    </location>
</feature>
<dbReference type="AlphaFoldDB" id="S8DI49"/>
<evidence type="ECO:0000313" key="2">
    <source>
        <dbReference type="EMBL" id="EPS62413.1"/>
    </source>
</evidence>
<accession>S8DI49</accession>
<gene>
    <name evidence="2" type="ORF">M569_12374</name>
</gene>
<feature type="compositionally biased region" description="Low complexity" evidence="1">
    <location>
        <begin position="162"/>
        <end position="174"/>
    </location>
</feature>
<organism evidence="2 3">
    <name type="scientific">Genlisea aurea</name>
    <dbReference type="NCBI Taxonomy" id="192259"/>
    <lineage>
        <taxon>Eukaryota</taxon>
        <taxon>Viridiplantae</taxon>
        <taxon>Streptophyta</taxon>
        <taxon>Embryophyta</taxon>
        <taxon>Tracheophyta</taxon>
        <taxon>Spermatophyta</taxon>
        <taxon>Magnoliopsida</taxon>
        <taxon>eudicotyledons</taxon>
        <taxon>Gunneridae</taxon>
        <taxon>Pentapetalae</taxon>
        <taxon>asterids</taxon>
        <taxon>lamiids</taxon>
        <taxon>Lamiales</taxon>
        <taxon>Lentibulariaceae</taxon>
        <taxon>Genlisea</taxon>
    </lineage>
</organism>
<proteinExistence type="predicted"/>
<comment type="caution">
    <text evidence="2">The sequence shown here is derived from an EMBL/GenBank/DDBJ whole genome shotgun (WGS) entry which is preliminary data.</text>
</comment>
<reference evidence="2 3" key="1">
    <citation type="journal article" date="2013" name="BMC Genomics">
        <title>The miniature genome of a carnivorous plant Genlisea aurea contains a low number of genes and short non-coding sequences.</title>
        <authorList>
            <person name="Leushkin E.V."/>
            <person name="Sutormin R.A."/>
            <person name="Nabieva E.R."/>
            <person name="Penin A.A."/>
            <person name="Kondrashov A.S."/>
            <person name="Logacheva M.D."/>
        </authorList>
    </citation>
    <scope>NUCLEOTIDE SEQUENCE [LARGE SCALE GENOMIC DNA]</scope>
</reference>
<feature type="compositionally biased region" description="Basic and acidic residues" evidence="1">
    <location>
        <begin position="207"/>
        <end position="237"/>
    </location>
</feature>
<protein>
    <submittedName>
        <fullName evidence="2">Uncharacterized protein</fullName>
    </submittedName>
</protein>
<dbReference type="PANTHER" id="PTHR31008:SF5">
    <property type="entry name" value="EXPRESSED PROTEIN"/>
    <property type="match status" value="1"/>
</dbReference>
<feature type="non-terminal residue" evidence="2">
    <location>
        <position position="287"/>
    </location>
</feature>
<dbReference type="EMBL" id="AUSU01006162">
    <property type="protein sequence ID" value="EPS62413.1"/>
    <property type="molecule type" value="Genomic_DNA"/>
</dbReference>